<name>A0AAQ3QMX2_9LILI</name>
<reference evidence="2 3" key="1">
    <citation type="submission" date="2023-10" db="EMBL/GenBank/DDBJ databases">
        <title>Chromosome-scale genome assembly provides insights into flower coloration mechanisms of Canna indica.</title>
        <authorList>
            <person name="Li C."/>
        </authorList>
    </citation>
    <scope>NUCLEOTIDE SEQUENCE [LARGE SCALE GENOMIC DNA]</scope>
    <source>
        <tissue evidence="2">Flower</tissue>
    </source>
</reference>
<feature type="region of interest" description="Disordered" evidence="1">
    <location>
        <begin position="488"/>
        <end position="546"/>
    </location>
</feature>
<feature type="compositionally biased region" description="Polar residues" evidence="1">
    <location>
        <begin position="302"/>
        <end position="319"/>
    </location>
</feature>
<evidence type="ECO:0000313" key="3">
    <source>
        <dbReference type="Proteomes" id="UP001327560"/>
    </source>
</evidence>
<feature type="compositionally biased region" description="Polar residues" evidence="1">
    <location>
        <begin position="492"/>
        <end position="503"/>
    </location>
</feature>
<dbReference type="PANTHER" id="PTHR37241">
    <property type="entry name" value="NEUROFILAMENT HEAVY PROTEIN"/>
    <property type="match status" value="1"/>
</dbReference>
<evidence type="ECO:0000256" key="1">
    <source>
        <dbReference type="SAM" id="MobiDB-lite"/>
    </source>
</evidence>
<accession>A0AAQ3QMX2</accession>
<proteinExistence type="predicted"/>
<protein>
    <submittedName>
        <fullName evidence="2">Uncharacterized protein</fullName>
    </submittedName>
</protein>
<feature type="region of interest" description="Disordered" evidence="1">
    <location>
        <begin position="299"/>
        <end position="319"/>
    </location>
</feature>
<organism evidence="2 3">
    <name type="scientific">Canna indica</name>
    <name type="common">Indian-shot</name>
    <dbReference type="NCBI Taxonomy" id="4628"/>
    <lineage>
        <taxon>Eukaryota</taxon>
        <taxon>Viridiplantae</taxon>
        <taxon>Streptophyta</taxon>
        <taxon>Embryophyta</taxon>
        <taxon>Tracheophyta</taxon>
        <taxon>Spermatophyta</taxon>
        <taxon>Magnoliopsida</taxon>
        <taxon>Liliopsida</taxon>
        <taxon>Zingiberales</taxon>
        <taxon>Cannaceae</taxon>
        <taxon>Canna</taxon>
    </lineage>
</organism>
<gene>
    <name evidence="2" type="ORF">Cni_G24184</name>
</gene>
<feature type="compositionally biased region" description="Polar residues" evidence="1">
    <location>
        <begin position="363"/>
        <end position="374"/>
    </location>
</feature>
<evidence type="ECO:0000313" key="2">
    <source>
        <dbReference type="EMBL" id="WOL15403.1"/>
    </source>
</evidence>
<dbReference type="Proteomes" id="UP001327560">
    <property type="component" value="Chromosome 7"/>
</dbReference>
<sequence>MHKLRLDLVKESEAPPVDVDDEVYEEIEAPKFVDFTVPDHPRPDDGAWFCARVGHASKKPQCAASKSIRPTRPKSAKSRIAGLTTMISVPEKMAKAKLQDHPISSLRSTPSQAKAKLQHGTCKVALTTPRSRQCPANQEGFRSLRNQKEPVVAAKNRIVAKALFSDATATTTKERPEWTTPSKCNTTVSEVCTEMKKLKTGSRVRSVPSRYLCTSNTPKCSKRAEESEKSMKKAEETKKTTNSKSGASSNICGPSILQETNRDKSNDIEADEELDSQSVAGTKIEEHCSSLVATPAKDCTTKSDSMQSPKAESTSLNNIGRMENAQNETGKMVPFVDASSKPDIEVQKEEIVTELDNNKENDLATNTKRVANTNTKKHGSENLESVTKENVARKARRPQIKPSTELADRGKHTRTTNPKPFKLRVDERRILKEANEERRLVIEVQAQKETESKIKHGEEIKAVVIKEKKPQKTESKLLKMASSKKILRDRSVTTTKNSLQTGKENSKFMNPEVELKRKRPATIPKEPVFHRSHLPRSCSKRAEVQS</sequence>
<keyword evidence="3" id="KW-1185">Reference proteome</keyword>
<dbReference type="PANTHER" id="PTHR37241:SF1">
    <property type="entry name" value="NEUROFILAMENT HEAVY PROTEIN"/>
    <property type="match status" value="1"/>
</dbReference>
<dbReference type="AlphaFoldDB" id="A0AAQ3QMX2"/>
<feature type="compositionally biased region" description="Basic and acidic residues" evidence="1">
    <location>
        <begin position="378"/>
        <end position="392"/>
    </location>
</feature>
<feature type="compositionally biased region" description="Basic and acidic residues" evidence="1">
    <location>
        <begin position="222"/>
        <end position="239"/>
    </location>
</feature>
<feature type="region of interest" description="Disordered" evidence="1">
    <location>
        <begin position="355"/>
        <end position="421"/>
    </location>
</feature>
<feature type="region of interest" description="Disordered" evidence="1">
    <location>
        <begin position="215"/>
        <end position="280"/>
    </location>
</feature>
<dbReference type="EMBL" id="CP136896">
    <property type="protein sequence ID" value="WOL15403.1"/>
    <property type="molecule type" value="Genomic_DNA"/>
</dbReference>